<dbReference type="Proteomes" id="UP001228113">
    <property type="component" value="Chromosome"/>
</dbReference>
<dbReference type="RefSeq" id="WP_243329459.1">
    <property type="nucleotide sequence ID" value="NZ_AP027081.1"/>
</dbReference>
<dbReference type="EMBL" id="AP027081">
    <property type="protein sequence ID" value="BDU75921.1"/>
    <property type="molecule type" value="Genomic_DNA"/>
</dbReference>
<dbReference type="Gene3D" id="3.40.50.2000">
    <property type="entry name" value="Glycogen Phosphorylase B"/>
    <property type="match status" value="1"/>
</dbReference>
<dbReference type="SUPFAM" id="SSF53756">
    <property type="entry name" value="UDP-Glycosyltransferase/glycogen phosphorylase"/>
    <property type="match status" value="1"/>
</dbReference>
<proteinExistence type="predicted"/>
<organism evidence="1 2">
    <name type="scientific">Mesoterricola sediminis</name>
    <dbReference type="NCBI Taxonomy" id="2927980"/>
    <lineage>
        <taxon>Bacteria</taxon>
        <taxon>Pseudomonadati</taxon>
        <taxon>Acidobacteriota</taxon>
        <taxon>Holophagae</taxon>
        <taxon>Holophagales</taxon>
        <taxon>Holophagaceae</taxon>
        <taxon>Mesoterricola</taxon>
    </lineage>
</organism>
<dbReference type="AlphaFoldDB" id="A0AA48KBK1"/>
<name>A0AA48KBK1_9BACT</name>
<evidence type="ECO:0000313" key="1">
    <source>
        <dbReference type="EMBL" id="BDU75921.1"/>
    </source>
</evidence>
<accession>A0AA48KBK1</accession>
<sequence length="327" mass="36715">MIRLLILGQPYWSNRFAALAARIPGGAEARFLAPREVFTREGRAWVRQADVFLRMGYRPGAPTWRGRAFDALWALLRRLNPRARAAHYWIGTDVLNTLEDFRAGTLRKGPLARSRADLHWADAPWLVDELREVGLESRYIALPVPLEDVSVPERLPEPFTVLTYIPDGRAEFYDGPSLLQAARALPDVRFEVIGGTGTWVEQPPPNLSFHGWQVDVRPFLERATVVVRLVRHDGMGGTVREALQAGRIVLYSHPMPCVTRVPFQDPAALTAELASLRDRFRRGELAPNAEGHAYVLATFDLATCLDAYRRDLDHLLGRTQAAAGTRP</sequence>
<evidence type="ECO:0000313" key="2">
    <source>
        <dbReference type="Proteomes" id="UP001228113"/>
    </source>
</evidence>
<gene>
    <name evidence="1" type="ORF">METESE_08790</name>
</gene>
<evidence type="ECO:0008006" key="3">
    <source>
        <dbReference type="Google" id="ProtNLM"/>
    </source>
</evidence>
<keyword evidence="2" id="KW-1185">Reference proteome</keyword>
<protein>
    <recommendedName>
        <fullName evidence="3">Glycosyltransferase family 1 protein</fullName>
    </recommendedName>
</protein>
<dbReference type="KEGG" id="msea:METESE_08790"/>
<reference evidence="1" key="1">
    <citation type="journal article" date="2023" name="Int. J. Syst. Evol. Microbiol.">
        <title>Mesoterricola silvestris gen. nov., sp. nov., Mesoterricola sediminis sp. nov., Geothrix oryzae sp. nov., Geothrix edaphica sp. nov., Geothrix rubra sp. nov., and Geothrix limicola sp. nov., six novel members of Acidobacteriota isolated from soils.</title>
        <authorList>
            <person name="Itoh H."/>
            <person name="Sugisawa Y."/>
            <person name="Mise K."/>
            <person name="Xu Z."/>
            <person name="Kuniyasu M."/>
            <person name="Ushijima N."/>
            <person name="Kawano K."/>
            <person name="Kobayashi E."/>
            <person name="Shiratori Y."/>
            <person name="Masuda Y."/>
            <person name="Senoo K."/>
        </authorList>
    </citation>
    <scope>NUCLEOTIDE SEQUENCE</scope>
    <source>
        <strain evidence="1">W786</strain>
    </source>
</reference>